<sequence length="278" mass="29550">MTPPNLRWHTYTTPSGSLAAVHCAPPEGTDRGSCVVLVGGLYGSKEDFLPLMPELAAAGYHTHAYDHRGQHESDGPTDPGDYSLDHLAADLQAVLSQVTHPHAVHLVGLCMGAYVARAAALATTSVLSLTAVGWHLGQDGALARRLRTGAALGRRLGPNRTVRLVTGIADLARPDEAADPAYQAVARARLTTTRAAHYLGLTRAWAAALESDGHPEPPTPTLLVRGSQDTLFPAQGFTDTAGRLGAQLTVVPDAGHLVQLHRPRTVAQSLLRFWTTRE</sequence>
<reference evidence="3" key="1">
    <citation type="journal article" date="2019" name="Int. J. Syst. Evol. Microbiol.">
        <title>The Global Catalogue of Microorganisms (GCM) 10K type strain sequencing project: providing services to taxonomists for standard genome sequencing and annotation.</title>
        <authorList>
            <consortium name="The Broad Institute Genomics Platform"/>
            <consortium name="The Broad Institute Genome Sequencing Center for Infectious Disease"/>
            <person name="Wu L."/>
            <person name="Ma J."/>
        </authorList>
    </citation>
    <scope>NUCLEOTIDE SEQUENCE [LARGE SCALE GENOMIC DNA]</scope>
    <source>
        <strain evidence="3">CGMCC 4.7455</strain>
    </source>
</reference>
<protein>
    <submittedName>
        <fullName evidence="2">Alpha/beta fold hydrolase</fullName>
    </submittedName>
</protein>
<dbReference type="RefSeq" id="WP_380901829.1">
    <property type="nucleotide sequence ID" value="NZ_JBHUFU010000011.1"/>
</dbReference>
<evidence type="ECO:0000313" key="3">
    <source>
        <dbReference type="Proteomes" id="UP001597365"/>
    </source>
</evidence>
<keyword evidence="3" id="KW-1185">Reference proteome</keyword>
<evidence type="ECO:0000313" key="2">
    <source>
        <dbReference type="EMBL" id="MFD1831668.1"/>
    </source>
</evidence>
<comment type="caution">
    <text evidence="2">The sequence shown here is derived from an EMBL/GenBank/DDBJ whole genome shotgun (WGS) entry which is preliminary data.</text>
</comment>
<feature type="domain" description="AB hydrolase-1" evidence="1">
    <location>
        <begin position="35"/>
        <end position="262"/>
    </location>
</feature>
<name>A0ABW4PN48_9ACTN</name>
<accession>A0ABW4PN48</accession>
<proteinExistence type="predicted"/>
<dbReference type="Gene3D" id="3.40.50.1820">
    <property type="entry name" value="alpha/beta hydrolase"/>
    <property type="match status" value="1"/>
</dbReference>
<dbReference type="GO" id="GO:0016787">
    <property type="term" value="F:hydrolase activity"/>
    <property type="evidence" value="ECO:0007669"/>
    <property type="project" value="UniProtKB-KW"/>
</dbReference>
<gene>
    <name evidence="2" type="ORF">ACFSJS_18675</name>
</gene>
<dbReference type="Proteomes" id="UP001597365">
    <property type="component" value="Unassembled WGS sequence"/>
</dbReference>
<dbReference type="EMBL" id="JBHUFU010000011">
    <property type="protein sequence ID" value="MFD1831668.1"/>
    <property type="molecule type" value="Genomic_DNA"/>
</dbReference>
<dbReference type="InterPro" id="IPR029058">
    <property type="entry name" value="AB_hydrolase_fold"/>
</dbReference>
<dbReference type="PANTHER" id="PTHR43433">
    <property type="entry name" value="HYDROLASE, ALPHA/BETA FOLD FAMILY PROTEIN"/>
    <property type="match status" value="1"/>
</dbReference>
<dbReference type="InterPro" id="IPR050471">
    <property type="entry name" value="AB_hydrolase"/>
</dbReference>
<keyword evidence="2" id="KW-0378">Hydrolase</keyword>
<dbReference type="Pfam" id="PF00561">
    <property type="entry name" value="Abhydrolase_1"/>
    <property type="match status" value="1"/>
</dbReference>
<dbReference type="SUPFAM" id="SSF53474">
    <property type="entry name" value="alpha/beta-Hydrolases"/>
    <property type="match status" value="1"/>
</dbReference>
<dbReference type="PANTHER" id="PTHR43433:SF5">
    <property type="entry name" value="AB HYDROLASE-1 DOMAIN-CONTAINING PROTEIN"/>
    <property type="match status" value="1"/>
</dbReference>
<dbReference type="InterPro" id="IPR000073">
    <property type="entry name" value="AB_hydrolase_1"/>
</dbReference>
<evidence type="ECO:0000259" key="1">
    <source>
        <dbReference type="Pfam" id="PF00561"/>
    </source>
</evidence>
<organism evidence="2 3">
    <name type="scientific">Streptomyces desertarenae</name>
    <dbReference type="NCBI Taxonomy" id="2666184"/>
    <lineage>
        <taxon>Bacteria</taxon>
        <taxon>Bacillati</taxon>
        <taxon>Actinomycetota</taxon>
        <taxon>Actinomycetes</taxon>
        <taxon>Kitasatosporales</taxon>
        <taxon>Streptomycetaceae</taxon>
        <taxon>Streptomyces</taxon>
    </lineage>
</organism>